<comment type="caution">
    <text evidence="1">The sequence shown here is derived from an EMBL/GenBank/DDBJ whole genome shotgun (WGS) entry which is preliminary data.</text>
</comment>
<name>A0A2S4PI08_9PEZI</name>
<feature type="non-terminal residue" evidence="1">
    <location>
        <position position="275"/>
    </location>
</feature>
<dbReference type="AlphaFoldDB" id="A0A2S4PI08"/>
<keyword evidence="2" id="KW-1185">Reference proteome</keyword>
<proteinExistence type="predicted"/>
<protein>
    <submittedName>
        <fullName evidence="1">Uncharacterized protein</fullName>
    </submittedName>
</protein>
<organism evidence="1 2">
    <name type="scientific">Erysiphe pulchra</name>
    <dbReference type="NCBI Taxonomy" id="225359"/>
    <lineage>
        <taxon>Eukaryota</taxon>
        <taxon>Fungi</taxon>
        <taxon>Dikarya</taxon>
        <taxon>Ascomycota</taxon>
        <taxon>Pezizomycotina</taxon>
        <taxon>Leotiomycetes</taxon>
        <taxon>Erysiphales</taxon>
        <taxon>Erysiphaceae</taxon>
        <taxon>Erysiphe</taxon>
    </lineage>
</organism>
<reference evidence="1 2" key="1">
    <citation type="submission" date="2017-10" db="EMBL/GenBank/DDBJ databases">
        <title>Development of genomic resources for the powdery mildew, Erysiphe pulchra.</title>
        <authorList>
            <person name="Wadl P.A."/>
            <person name="Mack B.M."/>
            <person name="Moore G."/>
            <person name="Beltz S.B."/>
        </authorList>
    </citation>
    <scope>NUCLEOTIDE SEQUENCE [LARGE SCALE GENOMIC DNA]</scope>
    <source>
        <strain evidence="1">Cflorida</strain>
    </source>
</reference>
<gene>
    <name evidence="1" type="ORF">EPUL_006597</name>
</gene>
<sequence length="275" mass="30647">MSAVDPKPTYTLKTEIYLVSLALSCRLPALREKVLAMAGMPLSVTDRLDMMEKIHAGHLVDDLENDLEDGKELSLMELLIGRKEDMIREGLDNSGLQSIAAAFVEWSSGYERVYTGSKAAFIMMEDIVMAESKRVVPMKSTFAKAADLAAGLVHASTCALKMHPTATDAVLTNMQRAFVLKCGSVVNDREVAEDISFHTVSRRVRRAYSFALSKRNFRAKEAVYPDGVKKEVVRSRLSGAVRRDEEEASSIEYFFLGPVRAIKRNNILYIIGQFE</sequence>
<evidence type="ECO:0000313" key="2">
    <source>
        <dbReference type="Proteomes" id="UP000237438"/>
    </source>
</evidence>
<dbReference type="Proteomes" id="UP000237438">
    <property type="component" value="Unassembled WGS sequence"/>
</dbReference>
<evidence type="ECO:0000313" key="1">
    <source>
        <dbReference type="EMBL" id="POS81672.1"/>
    </source>
</evidence>
<accession>A0A2S4PI08</accession>
<dbReference type="OrthoDB" id="10353967at2759"/>
<dbReference type="EMBL" id="PEDP01009814">
    <property type="protein sequence ID" value="POS81672.1"/>
    <property type="molecule type" value="Genomic_DNA"/>
</dbReference>